<comment type="caution">
    <text evidence="3">The sequence shown here is derived from an EMBL/GenBank/DDBJ whole genome shotgun (WGS) entry which is preliminary data.</text>
</comment>
<feature type="compositionally biased region" description="Polar residues" evidence="1">
    <location>
        <begin position="311"/>
        <end position="320"/>
    </location>
</feature>
<dbReference type="EMBL" id="NEDP02076723">
    <property type="protein sequence ID" value="OWF35516.1"/>
    <property type="molecule type" value="Genomic_DNA"/>
</dbReference>
<feature type="region of interest" description="Disordered" evidence="1">
    <location>
        <begin position="340"/>
        <end position="359"/>
    </location>
</feature>
<sequence>MVKVQDHIVYFSLILTYVLTMRTSTAITTCTLYGNERRTNVEKAIKKVNKNCKSDGTCTEVHALASLTCIKGNKCTYVESVGKTKVHLTLGVIRSARIYKKIHNLECEDGDEDPTCHYKAKLRFDVNETSFDIDTFYSDFQEYVTNYDCSCYSCECKDNAYGCTECSEDKCFKYFCNCMYSSTSTLVAATTTANTVPNMTTDFPRSFEYINTTPSRLSSAKIDFSKTQPVTSTTGHSTDYTTSRIPLNNMNPTTTIAVSLSLAKTASQSNGDHIPTLAAVGGVIALVITLVSVAVFVCLRKKRRGKKPSDNTESCITNPSYEDLQDNQRDTVRDNVEYEETENDVHTYDMADDPKRETTGEKDYSYAKFAEQPKFQDLTPILTKDRSLECTKDSQCYEPISEVKGDGGNAYFFAERDVTSPNGDYDRAKEVKNVLLAVNSNSTSVEENYFVIEKTGCNPVSTRNEGNDNYFVLDNDANERVEATVQQQQQQQQQHYLEDDDPEQEENGYGGKRKNVQKQRKTVGEIDPYDHVRVGHVQTNGIDDGVYDELRKQNVRYESEKVENDYDHC</sequence>
<feature type="region of interest" description="Disordered" evidence="1">
    <location>
        <begin position="487"/>
        <end position="527"/>
    </location>
</feature>
<organism evidence="3 4">
    <name type="scientific">Mizuhopecten yessoensis</name>
    <name type="common">Japanese scallop</name>
    <name type="synonym">Patinopecten yessoensis</name>
    <dbReference type="NCBI Taxonomy" id="6573"/>
    <lineage>
        <taxon>Eukaryota</taxon>
        <taxon>Metazoa</taxon>
        <taxon>Spiralia</taxon>
        <taxon>Lophotrochozoa</taxon>
        <taxon>Mollusca</taxon>
        <taxon>Bivalvia</taxon>
        <taxon>Autobranchia</taxon>
        <taxon>Pteriomorphia</taxon>
        <taxon>Pectinida</taxon>
        <taxon>Pectinoidea</taxon>
        <taxon>Pectinidae</taxon>
        <taxon>Mizuhopecten</taxon>
    </lineage>
</organism>
<dbReference type="OrthoDB" id="10599834at2759"/>
<accession>A0A210PGE4</accession>
<keyword evidence="2" id="KW-0472">Membrane</keyword>
<keyword evidence="2" id="KW-0812">Transmembrane</keyword>
<keyword evidence="4" id="KW-1185">Reference proteome</keyword>
<feature type="compositionally biased region" description="Basic residues" evidence="1">
    <location>
        <begin position="511"/>
        <end position="521"/>
    </location>
</feature>
<feature type="transmembrane region" description="Helical" evidence="2">
    <location>
        <begin position="277"/>
        <end position="299"/>
    </location>
</feature>
<keyword evidence="2" id="KW-1133">Transmembrane helix</keyword>
<reference evidence="3 4" key="1">
    <citation type="journal article" date="2017" name="Nat. Ecol. Evol.">
        <title>Scallop genome provides insights into evolution of bilaterian karyotype and development.</title>
        <authorList>
            <person name="Wang S."/>
            <person name="Zhang J."/>
            <person name="Jiao W."/>
            <person name="Li J."/>
            <person name="Xun X."/>
            <person name="Sun Y."/>
            <person name="Guo X."/>
            <person name="Huan P."/>
            <person name="Dong B."/>
            <person name="Zhang L."/>
            <person name="Hu X."/>
            <person name="Sun X."/>
            <person name="Wang J."/>
            <person name="Zhao C."/>
            <person name="Wang Y."/>
            <person name="Wang D."/>
            <person name="Huang X."/>
            <person name="Wang R."/>
            <person name="Lv J."/>
            <person name="Li Y."/>
            <person name="Zhang Z."/>
            <person name="Liu B."/>
            <person name="Lu W."/>
            <person name="Hui Y."/>
            <person name="Liang J."/>
            <person name="Zhou Z."/>
            <person name="Hou R."/>
            <person name="Li X."/>
            <person name="Liu Y."/>
            <person name="Li H."/>
            <person name="Ning X."/>
            <person name="Lin Y."/>
            <person name="Zhao L."/>
            <person name="Xing Q."/>
            <person name="Dou J."/>
            <person name="Li Y."/>
            <person name="Mao J."/>
            <person name="Guo H."/>
            <person name="Dou H."/>
            <person name="Li T."/>
            <person name="Mu C."/>
            <person name="Jiang W."/>
            <person name="Fu Q."/>
            <person name="Fu X."/>
            <person name="Miao Y."/>
            <person name="Liu J."/>
            <person name="Yu Q."/>
            <person name="Li R."/>
            <person name="Liao H."/>
            <person name="Li X."/>
            <person name="Kong Y."/>
            <person name="Jiang Z."/>
            <person name="Chourrout D."/>
            <person name="Li R."/>
            <person name="Bao Z."/>
        </authorList>
    </citation>
    <scope>NUCLEOTIDE SEQUENCE [LARGE SCALE GENOMIC DNA]</scope>
    <source>
        <strain evidence="3 4">PY_sf001</strain>
    </source>
</reference>
<evidence type="ECO:0000256" key="2">
    <source>
        <dbReference type="SAM" id="Phobius"/>
    </source>
</evidence>
<name>A0A210PGE4_MIZYE</name>
<evidence type="ECO:0000256" key="1">
    <source>
        <dbReference type="SAM" id="MobiDB-lite"/>
    </source>
</evidence>
<feature type="region of interest" description="Disordered" evidence="1">
    <location>
        <begin position="305"/>
        <end position="329"/>
    </location>
</feature>
<evidence type="ECO:0000313" key="4">
    <source>
        <dbReference type="Proteomes" id="UP000242188"/>
    </source>
</evidence>
<proteinExistence type="predicted"/>
<gene>
    <name evidence="3" type="ORF">KP79_PYT11395</name>
</gene>
<protein>
    <submittedName>
        <fullName evidence="3">Uncharacterized protein</fullName>
    </submittedName>
</protein>
<dbReference type="Proteomes" id="UP000242188">
    <property type="component" value="Unassembled WGS sequence"/>
</dbReference>
<feature type="compositionally biased region" description="Basic and acidic residues" evidence="1">
    <location>
        <begin position="343"/>
        <end position="359"/>
    </location>
</feature>
<dbReference type="AlphaFoldDB" id="A0A210PGE4"/>
<evidence type="ECO:0000313" key="3">
    <source>
        <dbReference type="EMBL" id="OWF35516.1"/>
    </source>
</evidence>